<keyword evidence="2" id="KW-1185">Reference proteome</keyword>
<dbReference type="EMBL" id="JAQGDS010000007">
    <property type="protein sequence ID" value="KAJ6258857.1"/>
    <property type="molecule type" value="Genomic_DNA"/>
</dbReference>
<dbReference type="Proteomes" id="UP001221413">
    <property type="component" value="Unassembled WGS sequence"/>
</dbReference>
<dbReference type="AlphaFoldDB" id="A0AAD6IV10"/>
<sequence length="193" mass="21627">MLRGEINKAGVLLDTNLLTPILEGSELSGWLARVQKYSPNITTTRHNVIEYLSSPHIIETTVLTYKDIVDQLQRHQITVTDGELCSTTEACELCCAILRNELEQTLKSATIGKTLATGKKKQKATKLEWVNIMEKSRNDLYMACEAHCKNLVFITMDLKFHRHFGASLHQYGVTTYAVANSFFQSATATTSVE</sequence>
<comment type="caution">
    <text evidence="1">The sequence shown here is derived from an EMBL/GenBank/DDBJ whole genome shotgun (WGS) entry which is preliminary data.</text>
</comment>
<evidence type="ECO:0000313" key="2">
    <source>
        <dbReference type="Proteomes" id="UP001221413"/>
    </source>
</evidence>
<evidence type="ECO:0000313" key="1">
    <source>
        <dbReference type="EMBL" id="KAJ6258857.1"/>
    </source>
</evidence>
<protein>
    <submittedName>
        <fullName evidence="1">Uncharacterized protein</fullName>
    </submittedName>
</protein>
<proteinExistence type="predicted"/>
<organism evidence="1 2">
    <name type="scientific">Drechslerella dactyloides</name>
    <name type="common">Nematode-trapping fungus</name>
    <name type="synonym">Arthrobotrys dactyloides</name>
    <dbReference type="NCBI Taxonomy" id="74499"/>
    <lineage>
        <taxon>Eukaryota</taxon>
        <taxon>Fungi</taxon>
        <taxon>Dikarya</taxon>
        <taxon>Ascomycota</taxon>
        <taxon>Pezizomycotina</taxon>
        <taxon>Orbiliomycetes</taxon>
        <taxon>Orbiliales</taxon>
        <taxon>Orbiliaceae</taxon>
        <taxon>Drechslerella</taxon>
    </lineage>
</organism>
<name>A0AAD6IV10_DREDA</name>
<gene>
    <name evidence="1" type="ORF">Dda_5752</name>
</gene>
<accession>A0AAD6IV10</accession>
<reference evidence="1" key="1">
    <citation type="submission" date="2023-01" db="EMBL/GenBank/DDBJ databases">
        <title>The chitinases involved in constricting ring structure development in the nematode-trapping fungus Drechslerella dactyloides.</title>
        <authorList>
            <person name="Wang R."/>
            <person name="Zhang L."/>
            <person name="Tang P."/>
            <person name="Li S."/>
            <person name="Liang L."/>
        </authorList>
    </citation>
    <scope>NUCLEOTIDE SEQUENCE</scope>
    <source>
        <strain evidence="1">YMF1.00031</strain>
    </source>
</reference>